<organism evidence="2 3">
    <name type="scientific">Nocardia terpenica</name>
    <dbReference type="NCBI Taxonomy" id="455432"/>
    <lineage>
        <taxon>Bacteria</taxon>
        <taxon>Bacillati</taxon>
        <taxon>Actinomycetota</taxon>
        <taxon>Actinomycetes</taxon>
        <taxon>Mycobacteriales</taxon>
        <taxon>Nocardiaceae</taxon>
        <taxon>Nocardia</taxon>
    </lineage>
</organism>
<dbReference type="InterPro" id="IPR043917">
    <property type="entry name" value="DUF5753"/>
</dbReference>
<evidence type="ECO:0000313" key="2">
    <source>
        <dbReference type="EMBL" id="KZM74988.1"/>
    </source>
</evidence>
<evidence type="ECO:0000259" key="1">
    <source>
        <dbReference type="Pfam" id="PF19054"/>
    </source>
</evidence>
<dbReference type="EMBL" id="LWGR01000004">
    <property type="protein sequence ID" value="KZM74988.1"/>
    <property type="molecule type" value="Genomic_DNA"/>
</dbReference>
<proteinExistence type="predicted"/>
<accession>A0A164P1C1</accession>
<dbReference type="STRING" id="455432.AWN90_23575"/>
<feature type="domain" description="DUF5753" evidence="1">
    <location>
        <begin position="61"/>
        <end position="243"/>
    </location>
</feature>
<protein>
    <recommendedName>
        <fullName evidence="1">DUF5753 domain-containing protein</fullName>
    </recommendedName>
</protein>
<dbReference type="AlphaFoldDB" id="A0A164P1C1"/>
<evidence type="ECO:0000313" key="3">
    <source>
        <dbReference type="Proteomes" id="UP000076512"/>
    </source>
</evidence>
<dbReference type="Proteomes" id="UP000076512">
    <property type="component" value="Unassembled WGS sequence"/>
</dbReference>
<keyword evidence="3" id="KW-1185">Reference proteome</keyword>
<gene>
    <name evidence="2" type="ORF">AWN90_23575</name>
</gene>
<dbReference type="Pfam" id="PF19054">
    <property type="entry name" value="DUF5753"/>
    <property type="match status" value="1"/>
</dbReference>
<comment type="caution">
    <text evidence="2">The sequence shown here is derived from an EMBL/GenBank/DDBJ whole genome shotgun (WGS) entry which is preliminary data.</text>
</comment>
<sequence length="252" mass="28632">MEDGLPTKVSDLYINTLCDGYRATKREREVVMDLALEVRTTQQRGGGWWRPYANELKAKFDHYMALEEAAQSFTTWRLNAVPGLVQTLEYRRAITWTESPDMPPEQVDKRVEMFIRRQARLKDPDFRMEVLLSEFALRDQIGGPSVMHEQLHYLLEASELPNVTIRIVPFDASGHLGSIVGSFALLEFPRLPATGLIAPPVVYVEGYAGDLYLELEADVDRYRHALQEIGRVALGEAESRAFILAVAKEYGE</sequence>
<name>A0A164P1C1_9NOCA</name>
<reference evidence="2 3" key="1">
    <citation type="submission" date="2016-04" db="EMBL/GenBank/DDBJ databases">
        <authorList>
            <person name="Evans L.H."/>
            <person name="Alamgir A."/>
            <person name="Owens N."/>
            <person name="Weber N.D."/>
            <person name="Virtaneva K."/>
            <person name="Barbian K."/>
            <person name="Babar A."/>
            <person name="Rosenke K."/>
        </authorList>
    </citation>
    <scope>NUCLEOTIDE SEQUENCE [LARGE SCALE GENOMIC DNA]</scope>
    <source>
        <strain evidence="2 3">IFM 0406</strain>
    </source>
</reference>